<gene>
    <name evidence="1" type="ORF">L2E82_47403</name>
</gene>
<reference evidence="1 2" key="2">
    <citation type="journal article" date="2022" name="Mol. Ecol. Resour.">
        <title>The genomes of chicory, endive, great burdock and yacon provide insights into Asteraceae paleo-polyploidization history and plant inulin production.</title>
        <authorList>
            <person name="Fan W."/>
            <person name="Wang S."/>
            <person name="Wang H."/>
            <person name="Wang A."/>
            <person name="Jiang F."/>
            <person name="Liu H."/>
            <person name="Zhao H."/>
            <person name="Xu D."/>
            <person name="Zhang Y."/>
        </authorList>
    </citation>
    <scope>NUCLEOTIDE SEQUENCE [LARGE SCALE GENOMIC DNA]</scope>
    <source>
        <strain evidence="2">cv. Punajuju</strain>
        <tissue evidence="1">Leaves</tissue>
    </source>
</reference>
<sequence length="111" mass="12551">MVARPIFLTESPSQEIFAPWLSPPVSHFLCFEALKKLQKEGFSTRELLTGLLYYACTIMLCCTVNWRTSPIAIAAICNLCAWDGFADIIGRRFGKKKLLYNKDKFFAGPLP</sequence>
<proteinExistence type="predicted"/>
<comment type="caution">
    <text evidence="1">The sequence shown here is derived from an EMBL/GenBank/DDBJ whole genome shotgun (WGS) entry which is preliminary data.</text>
</comment>
<name>A0ACB8YW39_CICIN</name>
<organism evidence="1 2">
    <name type="scientific">Cichorium intybus</name>
    <name type="common">Chicory</name>
    <dbReference type="NCBI Taxonomy" id="13427"/>
    <lineage>
        <taxon>Eukaryota</taxon>
        <taxon>Viridiplantae</taxon>
        <taxon>Streptophyta</taxon>
        <taxon>Embryophyta</taxon>
        <taxon>Tracheophyta</taxon>
        <taxon>Spermatophyta</taxon>
        <taxon>Magnoliopsida</taxon>
        <taxon>eudicotyledons</taxon>
        <taxon>Gunneridae</taxon>
        <taxon>Pentapetalae</taxon>
        <taxon>asterids</taxon>
        <taxon>campanulids</taxon>
        <taxon>Asterales</taxon>
        <taxon>Asteraceae</taxon>
        <taxon>Cichorioideae</taxon>
        <taxon>Cichorieae</taxon>
        <taxon>Cichoriinae</taxon>
        <taxon>Cichorium</taxon>
    </lineage>
</organism>
<accession>A0ACB8YW39</accession>
<reference evidence="2" key="1">
    <citation type="journal article" date="2022" name="Mol. Ecol. Resour.">
        <title>The genomes of chicory, endive, great burdock and yacon provide insights into Asteraceae palaeo-polyploidization history and plant inulin production.</title>
        <authorList>
            <person name="Fan W."/>
            <person name="Wang S."/>
            <person name="Wang H."/>
            <person name="Wang A."/>
            <person name="Jiang F."/>
            <person name="Liu H."/>
            <person name="Zhao H."/>
            <person name="Xu D."/>
            <person name="Zhang Y."/>
        </authorList>
    </citation>
    <scope>NUCLEOTIDE SEQUENCE [LARGE SCALE GENOMIC DNA]</scope>
    <source>
        <strain evidence="2">cv. Punajuju</strain>
    </source>
</reference>
<protein>
    <submittedName>
        <fullName evidence="1">Uncharacterized protein</fullName>
    </submittedName>
</protein>
<keyword evidence="2" id="KW-1185">Reference proteome</keyword>
<dbReference type="EMBL" id="CM042017">
    <property type="protein sequence ID" value="KAI3689446.1"/>
    <property type="molecule type" value="Genomic_DNA"/>
</dbReference>
<evidence type="ECO:0000313" key="2">
    <source>
        <dbReference type="Proteomes" id="UP001055811"/>
    </source>
</evidence>
<evidence type="ECO:0000313" key="1">
    <source>
        <dbReference type="EMBL" id="KAI3689446.1"/>
    </source>
</evidence>
<dbReference type="Proteomes" id="UP001055811">
    <property type="component" value="Linkage Group LG09"/>
</dbReference>